<evidence type="ECO:0000256" key="1">
    <source>
        <dbReference type="SAM" id="SignalP"/>
    </source>
</evidence>
<evidence type="ECO:0000313" key="2">
    <source>
        <dbReference type="EMBL" id="MCW3786878.1"/>
    </source>
</evidence>
<sequence length="251" mass="28522">MEIKLRVIKFSMFIAFCLFIGQNAFAQNPDWSMLAPELGGTLRLGVANGNSSKWFADFKTIKEKAQEYEVIFTLKDEILGKGEIKCHIKALKDSKGAVIKLTSKNTPEDIKLIWTYGGASNDTKAEKWNSVLEPEDCYKNVFSIEGNSFTLYYGTSRKLRVLEALVPPGEEPKLADAKQQESPLQLLNSGKKTDAQVVASESQLIDDVDLYFCFYFLNPKADYNYFMLPKLFENRSYVVNKQTEWMKSTPD</sequence>
<proteinExistence type="predicted"/>
<dbReference type="InterPro" id="IPR028028">
    <property type="entry name" value="DUF4450"/>
</dbReference>
<evidence type="ECO:0000313" key="3">
    <source>
        <dbReference type="Proteomes" id="UP001209229"/>
    </source>
</evidence>
<dbReference type="Proteomes" id="UP001209229">
    <property type="component" value="Unassembled WGS sequence"/>
</dbReference>
<dbReference type="Pfam" id="PF14614">
    <property type="entry name" value="DUF4450"/>
    <property type="match status" value="1"/>
</dbReference>
<dbReference type="AlphaFoldDB" id="A0AAE3M4I2"/>
<reference evidence="2" key="1">
    <citation type="submission" date="2022-10" db="EMBL/GenBank/DDBJ databases">
        <authorList>
            <person name="Yu W.X."/>
        </authorList>
    </citation>
    <scope>NUCLEOTIDE SEQUENCE</scope>
    <source>
        <strain evidence="2">AAT</strain>
    </source>
</reference>
<gene>
    <name evidence="2" type="ORF">OM075_10395</name>
</gene>
<keyword evidence="1" id="KW-0732">Signal</keyword>
<feature type="signal peptide" evidence="1">
    <location>
        <begin position="1"/>
        <end position="26"/>
    </location>
</feature>
<accession>A0AAE3M4I2</accession>
<dbReference type="RefSeq" id="WP_301190442.1">
    <property type="nucleotide sequence ID" value="NZ_JAPDPJ010000020.1"/>
</dbReference>
<name>A0AAE3M4I2_9BACT</name>
<organism evidence="2 3">
    <name type="scientific">Plebeiibacterium sediminum</name>
    <dbReference type="NCBI Taxonomy" id="2992112"/>
    <lineage>
        <taxon>Bacteria</taxon>
        <taxon>Pseudomonadati</taxon>
        <taxon>Bacteroidota</taxon>
        <taxon>Bacteroidia</taxon>
        <taxon>Marinilabiliales</taxon>
        <taxon>Marinilabiliaceae</taxon>
        <taxon>Plebeiibacterium</taxon>
    </lineage>
</organism>
<protein>
    <submittedName>
        <fullName evidence="2">DUF4450 domain-containing protein</fullName>
    </submittedName>
</protein>
<dbReference type="CDD" id="cd11747">
    <property type="entry name" value="GH94N_like_1"/>
    <property type="match status" value="1"/>
</dbReference>
<comment type="caution">
    <text evidence="2">The sequence shown here is derived from an EMBL/GenBank/DDBJ whole genome shotgun (WGS) entry which is preliminary data.</text>
</comment>
<dbReference type="EMBL" id="JAPDPJ010000020">
    <property type="protein sequence ID" value="MCW3786878.1"/>
    <property type="molecule type" value="Genomic_DNA"/>
</dbReference>
<keyword evidence="3" id="KW-1185">Reference proteome</keyword>
<feature type="chain" id="PRO_5042148552" evidence="1">
    <location>
        <begin position="27"/>
        <end position="251"/>
    </location>
</feature>